<dbReference type="InterPro" id="IPR036047">
    <property type="entry name" value="F-box-like_dom_sf"/>
</dbReference>
<dbReference type="PROSITE" id="PS50181">
    <property type="entry name" value="FBOX"/>
    <property type="match status" value="1"/>
</dbReference>
<dbReference type="EMBL" id="CAJOAZ010002427">
    <property type="protein sequence ID" value="CAF3927940.1"/>
    <property type="molecule type" value="Genomic_DNA"/>
</dbReference>
<dbReference type="EMBL" id="CAJNOE010000050">
    <property type="protein sequence ID" value="CAF0813574.1"/>
    <property type="molecule type" value="Genomic_DNA"/>
</dbReference>
<evidence type="ECO:0000313" key="2">
    <source>
        <dbReference type="EMBL" id="CAF0787751.1"/>
    </source>
</evidence>
<feature type="domain" description="F-box" evidence="1">
    <location>
        <begin position="1"/>
        <end position="49"/>
    </location>
</feature>
<dbReference type="Proteomes" id="UP000663891">
    <property type="component" value="Unassembled WGS sequence"/>
</dbReference>
<dbReference type="EMBL" id="CAJOBB010004119">
    <property type="protein sequence ID" value="CAF4074896.1"/>
    <property type="molecule type" value="Genomic_DNA"/>
</dbReference>
<dbReference type="EMBL" id="CAJNOG010000026">
    <property type="protein sequence ID" value="CAF0787751.1"/>
    <property type="molecule type" value="Genomic_DNA"/>
</dbReference>
<gene>
    <name evidence="3" type="ORF">IZO911_LOCUS7599</name>
    <name evidence="2" type="ORF">JYZ213_LOCUS4553</name>
    <name evidence="7" type="ORF">KXQ929_LOCUS32980</name>
    <name evidence="5" type="ORF">OKA104_LOCUS15788</name>
    <name evidence="6" type="ORF">OXD698_LOCUS25402</name>
    <name evidence="4" type="ORF">VCS650_LOCUS13570</name>
</gene>
<proteinExistence type="predicted"/>
<evidence type="ECO:0000313" key="5">
    <source>
        <dbReference type="EMBL" id="CAF3752879.1"/>
    </source>
</evidence>
<dbReference type="Proteomes" id="UP000663845">
    <property type="component" value="Unassembled WGS sequence"/>
</dbReference>
<dbReference type="AlphaFoldDB" id="A0A818YDQ8"/>
<comment type="caution">
    <text evidence="5">The sequence shown here is derived from an EMBL/GenBank/DDBJ whole genome shotgun (WGS) entry which is preliminary data.</text>
</comment>
<name>A0A818YDQ8_9BILA</name>
<evidence type="ECO:0000259" key="1">
    <source>
        <dbReference type="PROSITE" id="PS50181"/>
    </source>
</evidence>
<protein>
    <recommendedName>
        <fullName evidence="1">F-box domain-containing protein</fullName>
    </recommendedName>
</protein>
<dbReference type="InterPro" id="IPR001810">
    <property type="entry name" value="F-box_dom"/>
</dbReference>
<evidence type="ECO:0000313" key="3">
    <source>
        <dbReference type="EMBL" id="CAF0813574.1"/>
    </source>
</evidence>
<dbReference type="SMART" id="SM00256">
    <property type="entry name" value="FBOX"/>
    <property type="match status" value="1"/>
</dbReference>
<accession>A0A818YDQ8</accession>
<dbReference type="Proteomes" id="UP000663844">
    <property type="component" value="Unassembled WGS sequence"/>
</dbReference>
<dbReference type="Proteomes" id="UP000663860">
    <property type="component" value="Unassembled WGS sequence"/>
</dbReference>
<dbReference type="Proteomes" id="UP000663881">
    <property type="component" value="Unassembled WGS sequence"/>
</dbReference>
<dbReference type="Pfam" id="PF12937">
    <property type="entry name" value="F-box-like"/>
    <property type="match status" value="1"/>
</dbReference>
<organism evidence="5 8">
    <name type="scientific">Adineta steineri</name>
    <dbReference type="NCBI Taxonomy" id="433720"/>
    <lineage>
        <taxon>Eukaryota</taxon>
        <taxon>Metazoa</taxon>
        <taxon>Spiralia</taxon>
        <taxon>Gnathifera</taxon>
        <taxon>Rotifera</taxon>
        <taxon>Eurotatoria</taxon>
        <taxon>Bdelloidea</taxon>
        <taxon>Adinetida</taxon>
        <taxon>Adinetidae</taxon>
        <taxon>Adineta</taxon>
    </lineage>
</organism>
<dbReference type="Gene3D" id="1.20.1280.50">
    <property type="match status" value="1"/>
</dbReference>
<evidence type="ECO:0000313" key="7">
    <source>
        <dbReference type="EMBL" id="CAF4074896.1"/>
    </source>
</evidence>
<sequence>MVDTLPNEIFEYIFLYVEPCDLFSLRAVCWKWYEFITNEYFLNRYFNNRFGQHAKQFVFKWVGYHTKPNIYSYFVKLVQGVNTKYLVPAHLQGSGGVVLYGIRRGMAVLPVLTCSFYNRDYSISIWLHLDSNFDAVSFSMKLNGFLLELTLSK</sequence>
<dbReference type="EMBL" id="CAJOAY010000880">
    <property type="protein sequence ID" value="CAF3752879.1"/>
    <property type="molecule type" value="Genomic_DNA"/>
</dbReference>
<dbReference type="SUPFAM" id="SSF81383">
    <property type="entry name" value="F-box domain"/>
    <property type="match status" value="1"/>
</dbReference>
<evidence type="ECO:0000313" key="6">
    <source>
        <dbReference type="EMBL" id="CAF3927940.1"/>
    </source>
</evidence>
<evidence type="ECO:0000313" key="8">
    <source>
        <dbReference type="Proteomes" id="UP000663881"/>
    </source>
</evidence>
<dbReference type="CDD" id="cd09917">
    <property type="entry name" value="F-box_SF"/>
    <property type="match status" value="1"/>
</dbReference>
<dbReference type="EMBL" id="CAJNON010000110">
    <property type="protein sequence ID" value="CAF0979197.1"/>
    <property type="molecule type" value="Genomic_DNA"/>
</dbReference>
<evidence type="ECO:0000313" key="4">
    <source>
        <dbReference type="EMBL" id="CAF0979197.1"/>
    </source>
</evidence>
<dbReference type="Proteomes" id="UP000663868">
    <property type="component" value="Unassembled WGS sequence"/>
</dbReference>
<reference evidence="5" key="1">
    <citation type="submission" date="2021-02" db="EMBL/GenBank/DDBJ databases">
        <authorList>
            <person name="Nowell W R."/>
        </authorList>
    </citation>
    <scope>NUCLEOTIDE SEQUENCE</scope>
</reference>